<dbReference type="SMR" id="Q21VB6"/>
<feature type="signal peptide" evidence="2">
    <location>
        <begin position="1"/>
        <end position="23"/>
    </location>
</feature>
<proteinExistence type="evidence at protein level"/>
<dbReference type="KEGG" id="rfr:Rfer_2570"/>
<dbReference type="GO" id="GO:0055085">
    <property type="term" value="P:transmembrane transport"/>
    <property type="evidence" value="ECO:0007669"/>
    <property type="project" value="InterPro"/>
</dbReference>
<dbReference type="eggNOG" id="COG1638">
    <property type="taxonomic scope" value="Bacteria"/>
</dbReference>
<organism evidence="3 4">
    <name type="scientific">Albidiferax ferrireducens (strain ATCC BAA-621 / DSM 15236 / T118)</name>
    <name type="common">Rhodoferax ferrireducens</name>
    <dbReference type="NCBI Taxonomy" id="338969"/>
    <lineage>
        <taxon>Bacteria</taxon>
        <taxon>Pseudomonadati</taxon>
        <taxon>Pseudomonadota</taxon>
        <taxon>Betaproteobacteria</taxon>
        <taxon>Burkholderiales</taxon>
        <taxon>Comamonadaceae</taxon>
        <taxon>Rhodoferax</taxon>
    </lineage>
</organism>
<dbReference type="AlphaFoldDB" id="Q21VB6"/>
<dbReference type="EMBL" id="CP000267">
    <property type="protein sequence ID" value="ABD70287.1"/>
    <property type="molecule type" value="Genomic_DNA"/>
</dbReference>
<dbReference type="CDD" id="cd13665">
    <property type="entry name" value="PBP2_TRAP_Dctp3_4"/>
    <property type="match status" value="1"/>
</dbReference>
<evidence type="ECO:0000313" key="3">
    <source>
        <dbReference type="EMBL" id="ABD70287.1"/>
    </source>
</evidence>
<dbReference type="Proteomes" id="UP000008332">
    <property type="component" value="Chromosome"/>
</dbReference>
<evidence type="ECO:0000256" key="2">
    <source>
        <dbReference type="SAM" id="SignalP"/>
    </source>
</evidence>
<dbReference type="OrthoDB" id="9177965at2"/>
<dbReference type="RefSeq" id="WP_011464855.1">
    <property type="nucleotide sequence ID" value="NC_007908.1"/>
</dbReference>
<reference evidence="5" key="2">
    <citation type="submission" date="2016-03" db="PDB data bank">
        <title>Crystal structure of a TRAP solute binding protein from Rhodoferax ferrireducens T118 (Rfer_2570, TARGET EFI-510210) in complex with copurified benzoate.</title>
        <authorList>
            <consortium name="Enzyme Function Initiative (EFI)"/>
            <person name="Vetting M.W."/>
            <person name="Al Obaidi N.F."/>
            <person name="Morisco L.L."/>
            <person name="Benach J."/>
            <person name="Koss J."/>
            <person name="Wasserman S.R."/>
            <person name="Gerlt J.A."/>
            <person name="Almo S.C."/>
        </authorList>
    </citation>
    <scope>X-RAY CRYSTALLOGRAPHY (1.70 ANGSTROMS)</scope>
</reference>
<keyword evidence="1 2" id="KW-0732">Signal</keyword>
<dbReference type="NCBIfam" id="NF037995">
    <property type="entry name" value="TRAP_S1"/>
    <property type="match status" value="1"/>
</dbReference>
<dbReference type="InterPro" id="IPR038404">
    <property type="entry name" value="TRAP_DctP_sf"/>
</dbReference>
<dbReference type="InterPro" id="IPR018389">
    <property type="entry name" value="DctP_fam"/>
</dbReference>
<dbReference type="PANTHER" id="PTHR33376">
    <property type="match status" value="1"/>
</dbReference>
<keyword evidence="4" id="KW-1185">Reference proteome</keyword>
<dbReference type="PANTHER" id="PTHR33376:SF15">
    <property type="entry name" value="BLL6794 PROTEIN"/>
    <property type="match status" value="1"/>
</dbReference>
<accession>Q21VB6</accession>
<protein>
    <submittedName>
        <fullName evidence="3">Twin-arginine translocation pathway signal</fullName>
    </submittedName>
</protein>
<evidence type="ECO:0000313" key="4">
    <source>
        <dbReference type="Proteomes" id="UP000008332"/>
    </source>
</evidence>
<dbReference type="PDBsum" id="5IM2"/>
<evidence type="ECO:0000256" key="1">
    <source>
        <dbReference type="ARBA" id="ARBA00022729"/>
    </source>
</evidence>
<dbReference type="PDB" id="5IM2">
    <property type="method" value="X-ray"/>
    <property type="resolution" value="1.70 A"/>
    <property type="chains" value="A=1-363"/>
</dbReference>
<name>Q21VB6_ALBFT</name>
<dbReference type="STRING" id="338969.Rfer_2570"/>
<dbReference type="Gene3D" id="3.40.190.170">
    <property type="entry name" value="Bacterial extracellular solute-binding protein, family 7"/>
    <property type="match status" value="1"/>
</dbReference>
<evidence type="ECO:0007829" key="5">
    <source>
        <dbReference type="PDB" id="5IM2"/>
    </source>
</evidence>
<reference evidence="4" key="1">
    <citation type="submission" date="2006-02" db="EMBL/GenBank/DDBJ databases">
        <title>Complete sequence of chromosome of Rhodoferax ferrireducens DSM 15236.</title>
        <authorList>
            <person name="Copeland A."/>
            <person name="Lucas S."/>
            <person name="Lapidus A."/>
            <person name="Barry K."/>
            <person name="Detter J.C."/>
            <person name="Glavina del Rio T."/>
            <person name="Hammon N."/>
            <person name="Israni S."/>
            <person name="Pitluck S."/>
            <person name="Brettin T."/>
            <person name="Bruce D."/>
            <person name="Han C."/>
            <person name="Tapia R."/>
            <person name="Gilna P."/>
            <person name="Kiss H."/>
            <person name="Schmutz J."/>
            <person name="Larimer F."/>
            <person name="Land M."/>
            <person name="Kyrpides N."/>
            <person name="Ivanova N."/>
            <person name="Richardson P."/>
        </authorList>
    </citation>
    <scope>NUCLEOTIDE SEQUENCE [LARGE SCALE GENOMIC DNA]</scope>
    <source>
        <strain evidence="4">ATCC BAA-621 / DSM 15236 / T118</strain>
    </source>
</reference>
<feature type="chain" id="PRO_5004200489" evidence="2">
    <location>
        <begin position="24"/>
        <end position="363"/>
    </location>
</feature>
<gene>
    <name evidence="3" type="ordered locus">Rfer_2570</name>
</gene>
<sequence length="363" mass="39532">MQRRSLLKTSAALALTAPAFSQAAATVTLKFHTFMAPQSNVWQNMHKVWMDKVSKESGGRIQFEAYPAMQLGGSPAQLYDQAKDGVVDIIWTIPGYTAGRFPRIEVFELPFMMTNAEATSRACWEYMQTMALDEFKDTQVLALQVHGPGVFHTKDKQIKTAADLKGLKMRGPTRQVTKMLGYLGAIPVGMPLPAIPDALSKGTIDGAALPWEVVPSVKVHELTRFHSEFDPAGGALYTATFVLAMNKASYQALPPDLRKIIDNNSGLQTSGWLGRVQQAGDAAGRQAALAHKNTIYAIPALEAQEFKRKAAVVEVAWVEDMNQRGFDGRQLLTTARALIAKHSKVAASPASAIAPAITRPKKT</sequence>
<keyword evidence="5" id="KW-0002">3D-structure</keyword>
<dbReference type="HOGENOM" id="CLU_036176_2_0_4"/>
<dbReference type="Pfam" id="PF03480">
    <property type="entry name" value="DctP"/>
    <property type="match status" value="1"/>
</dbReference>